<dbReference type="PANTHER" id="PTHR31480">
    <property type="entry name" value="BIFUNCTIONAL LYCOPENE CYCLASE/PHYTOENE SYNTHASE"/>
    <property type="match status" value="1"/>
</dbReference>
<protein>
    <recommendedName>
        <fullName evidence="4">Farnesyl-diphosphate farnesyltransferase</fullName>
    </recommendedName>
</protein>
<feature type="compositionally biased region" description="Low complexity" evidence="1">
    <location>
        <begin position="250"/>
        <end position="263"/>
    </location>
</feature>
<dbReference type="Proteomes" id="UP001296967">
    <property type="component" value="Unassembled WGS sequence"/>
</dbReference>
<reference evidence="2" key="2">
    <citation type="journal article" date="2020" name="Microorganisms">
        <title>Osmotic Adaptation and Compatible Solute Biosynthesis of Phototrophic Bacteria as Revealed from Genome Analyses.</title>
        <authorList>
            <person name="Imhoff J.F."/>
            <person name="Rahn T."/>
            <person name="Kunzel S."/>
            <person name="Keller A."/>
            <person name="Neulinger S.C."/>
        </authorList>
    </citation>
    <scope>NUCLEOTIDE SEQUENCE</scope>
    <source>
        <strain evidence="2">DSM 4395</strain>
    </source>
</reference>
<dbReference type="GO" id="GO:0016765">
    <property type="term" value="F:transferase activity, transferring alkyl or aryl (other than methyl) groups"/>
    <property type="evidence" value="ECO:0007669"/>
    <property type="project" value="UniProtKB-ARBA"/>
</dbReference>
<organism evidence="2 3">
    <name type="scientific">Halochromatium salexigens</name>
    <name type="common">Chromatium salexigens</name>
    <dbReference type="NCBI Taxonomy" id="49447"/>
    <lineage>
        <taxon>Bacteria</taxon>
        <taxon>Pseudomonadati</taxon>
        <taxon>Pseudomonadota</taxon>
        <taxon>Gammaproteobacteria</taxon>
        <taxon>Chromatiales</taxon>
        <taxon>Chromatiaceae</taxon>
        <taxon>Halochromatium</taxon>
    </lineage>
</organism>
<dbReference type="Pfam" id="PF00494">
    <property type="entry name" value="SQS_PSY"/>
    <property type="match status" value="1"/>
</dbReference>
<sequence length="331" mass="36728">MSAANRDHQAGATRADQAPSAARREWGFPNRATPAGSSAYYAVRMSPAPQRNVLAALFALRAELQAIPDQVSDPGIAQLKLDWWRTEIDRLFAGESRHPLSERLAPVVAQHRLPRPAFIDLIEGVDRVLRAHRHPNQEAQRQSDEQDLGALFELIARCEGADADDQDQLTTARRAGGWCAQVRRIRDAGLLLRRGREVLPADQLAAAELSHEQLASAGGRQRLPELLRPLAEQLLAASPDRAKRERDPEQTQAGQATVGQATANQPKCRQGWGAFQAHKSGQTLSRLTPAIRVQLRLHQDLLSALERSNFDVADQRIGLTPLRKFWLAWRA</sequence>
<feature type="compositionally biased region" description="Basic and acidic residues" evidence="1">
    <location>
        <begin position="240"/>
        <end position="249"/>
    </location>
</feature>
<evidence type="ECO:0000256" key="1">
    <source>
        <dbReference type="SAM" id="MobiDB-lite"/>
    </source>
</evidence>
<evidence type="ECO:0000313" key="3">
    <source>
        <dbReference type="Proteomes" id="UP001296967"/>
    </source>
</evidence>
<gene>
    <name evidence="2" type="ORF">CCR82_13895</name>
</gene>
<reference evidence="2" key="1">
    <citation type="submission" date="2017-05" db="EMBL/GenBank/DDBJ databases">
        <authorList>
            <person name="Imhoff J.F."/>
            <person name="Rahn T."/>
            <person name="Kuenzel S."/>
            <person name="Neulinger S.C."/>
        </authorList>
    </citation>
    <scope>NUCLEOTIDE SEQUENCE</scope>
    <source>
        <strain evidence="2">DSM 4395</strain>
    </source>
</reference>
<keyword evidence="3" id="KW-1185">Reference proteome</keyword>
<accession>A0AAJ0UHU0</accession>
<name>A0AAJ0UHU0_HALSE</name>
<dbReference type="InterPro" id="IPR008949">
    <property type="entry name" value="Isoprenoid_synthase_dom_sf"/>
</dbReference>
<feature type="region of interest" description="Disordered" evidence="1">
    <location>
        <begin position="238"/>
        <end position="265"/>
    </location>
</feature>
<dbReference type="EMBL" id="NHSF01000066">
    <property type="protein sequence ID" value="MBK5931581.1"/>
    <property type="molecule type" value="Genomic_DNA"/>
</dbReference>
<dbReference type="SUPFAM" id="SSF48576">
    <property type="entry name" value="Terpenoid synthases"/>
    <property type="match status" value="1"/>
</dbReference>
<dbReference type="AlphaFoldDB" id="A0AAJ0UHU0"/>
<evidence type="ECO:0008006" key="4">
    <source>
        <dbReference type="Google" id="ProtNLM"/>
    </source>
</evidence>
<dbReference type="InterPro" id="IPR002060">
    <property type="entry name" value="Squ/phyt_synthse"/>
</dbReference>
<feature type="region of interest" description="Disordered" evidence="1">
    <location>
        <begin position="1"/>
        <end position="30"/>
    </location>
</feature>
<comment type="caution">
    <text evidence="2">The sequence shown here is derived from an EMBL/GenBank/DDBJ whole genome shotgun (WGS) entry which is preliminary data.</text>
</comment>
<evidence type="ECO:0000313" key="2">
    <source>
        <dbReference type="EMBL" id="MBK5931581.1"/>
    </source>
</evidence>
<proteinExistence type="predicted"/>
<dbReference type="Gene3D" id="1.10.600.10">
    <property type="entry name" value="Farnesyl Diphosphate Synthase"/>
    <property type="match status" value="1"/>
</dbReference>
<dbReference type="RefSeq" id="WP_201246411.1">
    <property type="nucleotide sequence ID" value="NZ_NHSF01000066.1"/>
</dbReference>